<name>A0A8T1N099_CLOSI</name>
<comment type="caution">
    <text evidence="1">The sequence shown here is derived from an EMBL/GenBank/DDBJ whole genome shotgun (WGS) entry which is preliminary data.</text>
</comment>
<dbReference type="EMBL" id="NIRI02000005">
    <property type="protein sequence ID" value="KAG5454596.1"/>
    <property type="molecule type" value="Genomic_DNA"/>
</dbReference>
<proteinExistence type="predicted"/>
<dbReference type="AlphaFoldDB" id="A0A8T1N099"/>
<evidence type="ECO:0000313" key="1">
    <source>
        <dbReference type="EMBL" id="KAG5454596.1"/>
    </source>
</evidence>
<reference evidence="1 2" key="1">
    <citation type="journal article" date="2018" name="Biotechnol. Adv.">
        <title>Improved genomic resources and new bioinformatic workflow for the carcinogenic parasite Clonorchis sinensis: Biotechnological implications.</title>
        <authorList>
            <person name="Wang D."/>
            <person name="Korhonen P.K."/>
            <person name="Gasser R.B."/>
            <person name="Young N.D."/>
        </authorList>
    </citation>
    <scope>NUCLEOTIDE SEQUENCE [LARGE SCALE GENOMIC DNA]</scope>
    <source>
        <strain evidence="1">Cs-k2</strain>
    </source>
</reference>
<accession>A0A8T1N099</accession>
<protein>
    <submittedName>
        <fullName evidence="1">Uncharacterized protein</fullName>
    </submittedName>
</protein>
<organism evidence="1 2">
    <name type="scientific">Clonorchis sinensis</name>
    <name type="common">Chinese liver fluke</name>
    <dbReference type="NCBI Taxonomy" id="79923"/>
    <lineage>
        <taxon>Eukaryota</taxon>
        <taxon>Metazoa</taxon>
        <taxon>Spiralia</taxon>
        <taxon>Lophotrochozoa</taxon>
        <taxon>Platyhelminthes</taxon>
        <taxon>Trematoda</taxon>
        <taxon>Digenea</taxon>
        <taxon>Opisthorchiida</taxon>
        <taxon>Opisthorchiata</taxon>
        <taxon>Opisthorchiidae</taxon>
        <taxon>Clonorchis</taxon>
    </lineage>
</organism>
<sequence length="102" mass="11438">MAYQSFHDIIATIDRSPDQTSGIHPQPFTQGTLAKFTPSLGSRTMTLDSVKINLLDHKATYESVNSCPKLERCDRSDYDGSCRANPPKRLLQCDTMHFECVS</sequence>
<gene>
    <name evidence="1" type="ORF">CSKR_203665</name>
</gene>
<evidence type="ECO:0000313" key="2">
    <source>
        <dbReference type="Proteomes" id="UP000286415"/>
    </source>
</evidence>
<dbReference type="Proteomes" id="UP000286415">
    <property type="component" value="Unassembled WGS sequence"/>
</dbReference>
<keyword evidence="2" id="KW-1185">Reference proteome</keyword>
<reference evidence="1 2" key="2">
    <citation type="journal article" date="2021" name="Genomics">
        <title>High-quality reference genome for Clonorchis sinensis.</title>
        <authorList>
            <person name="Young N.D."/>
            <person name="Stroehlein A.J."/>
            <person name="Kinkar L."/>
            <person name="Wang T."/>
            <person name="Sohn W.M."/>
            <person name="Chang B.C.H."/>
            <person name="Kaur P."/>
            <person name="Weisz D."/>
            <person name="Dudchenko O."/>
            <person name="Aiden E.L."/>
            <person name="Korhonen P.K."/>
            <person name="Gasser R.B."/>
        </authorList>
    </citation>
    <scope>NUCLEOTIDE SEQUENCE [LARGE SCALE GENOMIC DNA]</scope>
    <source>
        <strain evidence="1">Cs-k2</strain>
    </source>
</reference>